<dbReference type="SUPFAM" id="SSF69318">
    <property type="entry name" value="Integrin alpha N-terminal domain"/>
    <property type="match status" value="2"/>
</dbReference>
<accession>A0ABW2D965</accession>
<dbReference type="Gene3D" id="2.130.10.130">
    <property type="entry name" value="Integrin alpha, N-terminal"/>
    <property type="match status" value="2"/>
</dbReference>
<evidence type="ECO:0000256" key="1">
    <source>
        <dbReference type="ARBA" id="ARBA00022729"/>
    </source>
</evidence>
<reference evidence="4" key="1">
    <citation type="journal article" date="2019" name="Int. J. Syst. Evol. Microbiol.">
        <title>The Global Catalogue of Microorganisms (GCM) 10K type strain sequencing project: providing services to taxonomists for standard genome sequencing and annotation.</title>
        <authorList>
            <consortium name="The Broad Institute Genomics Platform"/>
            <consortium name="The Broad Institute Genome Sequencing Center for Infectious Disease"/>
            <person name="Wu L."/>
            <person name="Ma J."/>
        </authorList>
    </citation>
    <scope>NUCLEOTIDE SEQUENCE [LARGE SCALE GENOMIC DNA]</scope>
    <source>
        <strain evidence="4">KACC 12634</strain>
    </source>
</reference>
<dbReference type="EMBL" id="JBHSYS010000003">
    <property type="protein sequence ID" value="MFC6958128.1"/>
    <property type="molecule type" value="Genomic_DNA"/>
</dbReference>
<keyword evidence="1 2" id="KW-0732">Signal</keyword>
<dbReference type="InterPro" id="IPR013517">
    <property type="entry name" value="FG-GAP"/>
</dbReference>
<evidence type="ECO:0000256" key="2">
    <source>
        <dbReference type="SAM" id="SignalP"/>
    </source>
</evidence>
<evidence type="ECO:0000313" key="3">
    <source>
        <dbReference type="EMBL" id="MFC6958128.1"/>
    </source>
</evidence>
<dbReference type="PANTHER" id="PTHR44103">
    <property type="entry name" value="PROPROTEIN CONVERTASE P"/>
    <property type="match status" value="1"/>
</dbReference>
<dbReference type="Pfam" id="PF13517">
    <property type="entry name" value="FG-GAP_3"/>
    <property type="match status" value="4"/>
</dbReference>
<sequence>MQRLSSWRRRLRLLRSAAVAAGAAIIAAPGVAAAQVTDPTADAVEPAAADVSRDYTGDGVDDLLTVRRNGRLILHAGNGDGTFDPGASIGTGWGGYDVSAAGDLTGDGLPDLVARENATGTLFTYPGNGTGGFGQRVFVGYGWDSIGMFAAGGDFDGDGAADLLAVRESDGELFFYPGLGNGTFGARSSVGSAWNERDVLTVLGDVDGNGCDDVLGRDRADGGYAVLLGDCTSGFGEEIAVDGDLVARSGGHASDVSGGGDYNGDGLPDVLAVDGRSGELSLSTLADDPTPVVDAVGLGGGWSDERLPSVQGGGEYDFGADGRTDVYAVRSSDGALFYYPGDGAGGFGRSVQVGTGWAGLTLVETAGDIDEDGHQDVLAHSADGVLWFFRGTGVDGGLNGPVKIGTGWNSFDAIVSGHDVNGDGWTDIVARSTETHWMFVYAGRGDGTFRTALQFGTGWDVLREITLAGDLTGDGQPDIVAVNKDDECLYLYRGNASGGVGQAVKIGCGWAGMNAVAAVGDFNGDGRGDIVARRASDGNLFLYRGDANGGFLSSVRVGTGWNTLSTIV</sequence>
<evidence type="ECO:0000313" key="4">
    <source>
        <dbReference type="Proteomes" id="UP001596470"/>
    </source>
</evidence>
<gene>
    <name evidence="3" type="ORF">ACFQS3_13050</name>
</gene>
<comment type="caution">
    <text evidence="3">The sequence shown here is derived from an EMBL/GenBank/DDBJ whole genome shotgun (WGS) entry which is preliminary data.</text>
</comment>
<dbReference type="RefSeq" id="WP_382346333.1">
    <property type="nucleotide sequence ID" value="NZ_JBHMBP010000001.1"/>
</dbReference>
<protein>
    <submittedName>
        <fullName evidence="3">FG-GAP repeat domain-containing protein</fullName>
    </submittedName>
</protein>
<name>A0ABW2D965_9ACTN</name>
<feature type="signal peptide" evidence="2">
    <location>
        <begin position="1"/>
        <end position="34"/>
    </location>
</feature>
<dbReference type="PANTHER" id="PTHR44103:SF1">
    <property type="entry name" value="PROPROTEIN CONVERTASE P"/>
    <property type="match status" value="1"/>
</dbReference>
<dbReference type="InterPro" id="IPR028994">
    <property type="entry name" value="Integrin_alpha_N"/>
</dbReference>
<dbReference type="Proteomes" id="UP001596470">
    <property type="component" value="Unassembled WGS sequence"/>
</dbReference>
<keyword evidence="4" id="KW-1185">Reference proteome</keyword>
<proteinExistence type="predicted"/>
<feature type="chain" id="PRO_5046518244" evidence="2">
    <location>
        <begin position="35"/>
        <end position="568"/>
    </location>
</feature>
<organism evidence="3 4">
    <name type="scientific">Glycomyces mayteni</name>
    <dbReference type="NCBI Taxonomy" id="543887"/>
    <lineage>
        <taxon>Bacteria</taxon>
        <taxon>Bacillati</taxon>
        <taxon>Actinomycetota</taxon>
        <taxon>Actinomycetes</taxon>
        <taxon>Glycomycetales</taxon>
        <taxon>Glycomycetaceae</taxon>
        <taxon>Glycomyces</taxon>
    </lineage>
</organism>